<dbReference type="RefSeq" id="WP_005001494.1">
    <property type="nucleotide sequence ID" value="NZ_CH672427.1"/>
</dbReference>
<evidence type="ECO:0000313" key="1">
    <source>
        <dbReference type="EMBL" id="EAR21293.1"/>
    </source>
</evidence>
<name>A4BSM3_9GAMM</name>
<sequence length="41" mass="4929">MYDSDLSDEQWQLIAHHFEPKDNRGAVPIHSKRTKRLFTIF</sequence>
<protein>
    <submittedName>
        <fullName evidence="1">Uncharacterized protein</fullName>
    </submittedName>
</protein>
<dbReference type="Proteomes" id="UP000003374">
    <property type="component" value="Unassembled WGS sequence"/>
</dbReference>
<evidence type="ECO:0000313" key="2">
    <source>
        <dbReference type="Proteomes" id="UP000003374"/>
    </source>
</evidence>
<proteinExistence type="predicted"/>
<dbReference type="AlphaFoldDB" id="A4BSM3"/>
<keyword evidence="2" id="KW-1185">Reference proteome</keyword>
<dbReference type="HOGENOM" id="CLU_3273403_0_0_6"/>
<comment type="caution">
    <text evidence="1">The sequence shown here is derived from an EMBL/GenBank/DDBJ whole genome shotgun (WGS) entry which is preliminary data.</text>
</comment>
<organism evidence="1 2">
    <name type="scientific">Nitrococcus mobilis Nb-231</name>
    <dbReference type="NCBI Taxonomy" id="314278"/>
    <lineage>
        <taxon>Bacteria</taxon>
        <taxon>Pseudomonadati</taxon>
        <taxon>Pseudomonadota</taxon>
        <taxon>Gammaproteobacteria</taxon>
        <taxon>Chromatiales</taxon>
        <taxon>Ectothiorhodospiraceae</taxon>
        <taxon>Nitrococcus</taxon>
    </lineage>
</organism>
<dbReference type="STRING" id="314278.NB231_08550"/>
<gene>
    <name evidence="1" type="ORF">NB231_08550</name>
</gene>
<reference evidence="1 2" key="1">
    <citation type="submission" date="2006-02" db="EMBL/GenBank/DDBJ databases">
        <authorList>
            <person name="Waterbury J."/>
            <person name="Ferriera S."/>
            <person name="Johnson J."/>
            <person name="Kravitz S."/>
            <person name="Halpern A."/>
            <person name="Remington K."/>
            <person name="Beeson K."/>
            <person name="Tran B."/>
            <person name="Rogers Y.-H."/>
            <person name="Friedman R."/>
            <person name="Venter J.C."/>
        </authorList>
    </citation>
    <scope>NUCLEOTIDE SEQUENCE [LARGE SCALE GENOMIC DNA]</scope>
    <source>
        <strain evidence="1 2">Nb-231</strain>
    </source>
</reference>
<dbReference type="EMBL" id="AAOF01000010">
    <property type="protein sequence ID" value="EAR21293.1"/>
    <property type="molecule type" value="Genomic_DNA"/>
</dbReference>
<accession>A4BSM3</accession>